<accession>A0A091B6W0</accession>
<keyword evidence="2" id="KW-1185">Reference proteome</keyword>
<reference evidence="1 2" key="1">
    <citation type="submission" date="2013-09" db="EMBL/GenBank/DDBJ databases">
        <title>Genome sequencing of Arenimonas metalli.</title>
        <authorList>
            <person name="Chen F."/>
            <person name="Wang G."/>
        </authorList>
    </citation>
    <scope>NUCLEOTIDE SEQUENCE [LARGE SCALE GENOMIC DNA]</scope>
    <source>
        <strain evidence="1 2">CF5-1</strain>
    </source>
</reference>
<dbReference type="PATRIC" id="fig|1384056.3.peg.655"/>
<evidence type="ECO:0000313" key="1">
    <source>
        <dbReference type="EMBL" id="KFN47247.1"/>
    </source>
</evidence>
<dbReference type="Proteomes" id="UP000029393">
    <property type="component" value="Unassembled WGS sequence"/>
</dbReference>
<dbReference type="EMBL" id="AVCK01000011">
    <property type="protein sequence ID" value="KFN47247.1"/>
    <property type="molecule type" value="Genomic_DNA"/>
</dbReference>
<protein>
    <submittedName>
        <fullName evidence="1">Uncharacterized protein</fullName>
    </submittedName>
</protein>
<gene>
    <name evidence="1" type="ORF">N787_08990</name>
</gene>
<dbReference type="RefSeq" id="WP_156968886.1">
    <property type="nucleotide sequence ID" value="NZ_AVCK01000011.1"/>
</dbReference>
<name>A0A091B6W0_9GAMM</name>
<dbReference type="STRING" id="1384056.N787_08990"/>
<sequence length="55" mass="5826">MNTMSLSQMQQVGGGNTGTLLKVAAFLWSHRETLSNIASEAAIEMADLDAECGKP</sequence>
<proteinExistence type="predicted"/>
<dbReference type="AlphaFoldDB" id="A0A091B6W0"/>
<organism evidence="1 2">
    <name type="scientific">Arenimonas metalli CF5-1</name>
    <dbReference type="NCBI Taxonomy" id="1384056"/>
    <lineage>
        <taxon>Bacteria</taxon>
        <taxon>Pseudomonadati</taxon>
        <taxon>Pseudomonadota</taxon>
        <taxon>Gammaproteobacteria</taxon>
        <taxon>Lysobacterales</taxon>
        <taxon>Lysobacteraceae</taxon>
        <taxon>Arenimonas</taxon>
    </lineage>
</organism>
<comment type="caution">
    <text evidence="1">The sequence shown here is derived from an EMBL/GenBank/DDBJ whole genome shotgun (WGS) entry which is preliminary data.</text>
</comment>
<evidence type="ECO:0000313" key="2">
    <source>
        <dbReference type="Proteomes" id="UP000029393"/>
    </source>
</evidence>